<accession>A0ABP7ZI25</accession>
<dbReference type="RefSeq" id="WP_344790861.1">
    <property type="nucleotide sequence ID" value="NZ_BAABBV010000001.1"/>
</dbReference>
<reference evidence="1" key="2">
    <citation type="submission" date="2023-12" db="EMBL/GenBank/DDBJ databases">
        <authorList>
            <person name="Sun Q."/>
            <person name="Inoue M."/>
        </authorList>
    </citation>
    <scope>NUCLEOTIDE SEQUENCE</scope>
    <source>
        <strain evidence="1">JCM 17590</strain>
    </source>
</reference>
<proteinExistence type="predicted"/>
<dbReference type="InterPro" id="IPR023393">
    <property type="entry name" value="START-like_dom_sf"/>
</dbReference>
<dbReference type="SUPFAM" id="SSF55961">
    <property type="entry name" value="Bet v1-like"/>
    <property type="match status" value="1"/>
</dbReference>
<gene>
    <name evidence="1" type="ORF">GCM10022286_12230</name>
</gene>
<dbReference type="Proteomes" id="UP001415169">
    <property type="component" value="Unassembled WGS sequence"/>
</dbReference>
<evidence type="ECO:0000313" key="2">
    <source>
        <dbReference type="Proteomes" id="UP001415169"/>
    </source>
</evidence>
<keyword evidence="2" id="KW-1185">Reference proteome</keyword>
<name>A0ABP7ZI25_9MICO</name>
<reference evidence="1" key="1">
    <citation type="journal article" date="2014" name="Int. J. Syst. Evol. Microbiol.">
        <title>Complete genome of a new Firmicutes species belonging to the dominant human colonic microbiota ('Ruminococcus bicirculans') reveals two chromosomes and a selective capacity to utilize plant glucans.</title>
        <authorList>
            <consortium name="NISC Comparative Sequencing Program"/>
            <person name="Wegmann U."/>
            <person name="Louis P."/>
            <person name="Goesmann A."/>
            <person name="Henrissat B."/>
            <person name="Duncan S.H."/>
            <person name="Flint H.J."/>
        </authorList>
    </citation>
    <scope>NUCLEOTIDE SEQUENCE</scope>
    <source>
        <strain evidence="1">JCM 17590</strain>
    </source>
</reference>
<dbReference type="EMBL" id="BAABBV010000001">
    <property type="protein sequence ID" value="GAA4158789.1"/>
    <property type="molecule type" value="Genomic_DNA"/>
</dbReference>
<evidence type="ECO:0000313" key="1">
    <source>
        <dbReference type="EMBL" id="GAA4158789.1"/>
    </source>
</evidence>
<comment type="caution">
    <text evidence="1">The sequence shown here is derived from an EMBL/GenBank/DDBJ whole genome shotgun (WGS) entry which is preliminary data.</text>
</comment>
<organism evidence="1 2">
    <name type="scientific">Gryllotalpicola daejeonensis</name>
    <dbReference type="NCBI Taxonomy" id="993087"/>
    <lineage>
        <taxon>Bacteria</taxon>
        <taxon>Bacillati</taxon>
        <taxon>Actinomycetota</taxon>
        <taxon>Actinomycetes</taxon>
        <taxon>Micrococcales</taxon>
        <taxon>Microbacteriaceae</taxon>
        <taxon>Gryllotalpicola</taxon>
    </lineage>
</organism>
<sequence length="131" mass="14340">MPFESHHASVFIAREAADVYAYAADPTHLPEWAAGLAGSIELIDGRWVADLAMGRIVVEFAPPNPFGVLDHWVTDASGNVFYNPVRVVTAPGGSEIVFSVRRLEGMSDDEFARDAGLVQKDLETLRRILES</sequence>
<protein>
    <submittedName>
        <fullName evidence="1">SRPBCC family protein</fullName>
    </submittedName>
</protein>
<dbReference type="Gene3D" id="3.30.530.20">
    <property type="match status" value="1"/>
</dbReference>